<dbReference type="GO" id="GO:0016758">
    <property type="term" value="F:hexosyltransferase activity"/>
    <property type="evidence" value="ECO:0007669"/>
    <property type="project" value="UniProtKB-ARBA"/>
</dbReference>
<dbReference type="PANTHER" id="PTHR22916">
    <property type="entry name" value="GLYCOSYLTRANSFERASE"/>
    <property type="match status" value="1"/>
</dbReference>
<dbReference type="Gene3D" id="3.90.550.10">
    <property type="entry name" value="Spore Coat Polysaccharide Biosynthesis Protein SpsA, Chain A"/>
    <property type="match status" value="1"/>
</dbReference>
<dbReference type="PANTHER" id="PTHR22916:SF3">
    <property type="entry name" value="UDP-GLCNAC:BETAGAL BETA-1,3-N-ACETYLGLUCOSAMINYLTRANSFERASE-LIKE PROTEIN 1"/>
    <property type="match status" value="1"/>
</dbReference>
<dbReference type="InterPro" id="IPR001173">
    <property type="entry name" value="Glyco_trans_2-like"/>
</dbReference>
<dbReference type="EMBL" id="JAHLFP010000015">
    <property type="protein sequence ID" value="MBU3805684.1"/>
    <property type="molecule type" value="Genomic_DNA"/>
</dbReference>
<proteinExistence type="predicted"/>
<dbReference type="InterPro" id="IPR029044">
    <property type="entry name" value="Nucleotide-diphossugar_trans"/>
</dbReference>
<feature type="domain" description="Glycosyltransferase 2-like" evidence="1">
    <location>
        <begin position="6"/>
        <end position="136"/>
    </location>
</feature>
<organism evidence="2 3">
    <name type="scientific">Candidatus Allofournierella pullistercoris</name>
    <dbReference type="NCBI Taxonomy" id="2838597"/>
    <lineage>
        <taxon>Bacteria</taxon>
        <taxon>Bacillati</taxon>
        <taxon>Bacillota</taxon>
        <taxon>Clostridia</taxon>
        <taxon>Eubacteriales</taxon>
        <taxon>Oscillospiraceae</taxon>
        <taxon>Allofournierella</taxon>
    </lineage>
</organism>
<dbReference type="Proteomes" id="UP000713596">
    <property type="component" value="Unassembled WGS sequence"/>
</dbReference>
<evidence type="ECO:0000313" key="3">
    <source>
        <dbReference type="Proteomes" id="UP000713596"/>
    </source>
</evidence>
<accession>A0A948T254</accession>
<dbReference type="AlphaFoldDB" id="A0A948T254"/>
<evidence type="ECO:0000313" key="2">
    <source>
        <dbReference type="EMBL" id="MBU3805684.1"/>
    </source>
</evidence>
<protein>
    <submittedName>
        <fullName evidence="2">Glycosyltransferase family 2 protein</fullName>
    </submittedName>
</protein>
<name>A0A948T254_9FIRM</name>
<sequence length="337" mass="39431">MEKILSVSIAAYNVQNTLRQALDSFVAENVRHRVDVMIVDDGSKDDTAAIAKEYEEQYPGTFRLISKKNGGWGSTLNAGMKHAVGRYFKQLDGDDYYSLENLADFLDFLETTQADLVYTPFVTFTDVNGGILRVVGNYDHIPKRQLMQMRELEGFAPAMHTVTVRTEIVQKNPISITEHCFYTDVEFVLKCCNFCKTVEFFEYPVYYYRLARNGQSMSIQGVRKNYKDHLKMLFGLLEYEKEQVKDESVQEIFRNRLLGACDMQYTFFFALRATAKEKKEFRAFDAKLKAEYPWYYSRMTKVPMRILRATNFFGYRPIARLRMRKDKKLKREIFEGT</sequence>
<comment type="caution">
    <text evidence="2">The sequence shown here is derived from an EMBL/GenBank/DDBJ whole genome shotgun (WGS) entry which is preliminary data.</text>
</comment>
<gene>
    <name evidence="2" type="ORF">H9882_02125</name>
</gene>
<reference evidence="2" key="2">
    <citation type="submission" date="2021-04" db="EMBL/GenBank/DDBJ databases">
        <authorList>
            <person name="Gilroy R."/>
        </authorList>
    </citation>
    <scope>NUCLEOTIDE SEQUENCE</scope>
    <source>
        <strain evidence="2">B5_2728</strain>
    </source>
</reference>
<evidence type="ECO:0000259" key="1">
    <source>
        <dbReference type="Pfam" id="PF00535"/>
    </source>
</evidence>
<dbReference type="CDD" id="cd00761">
    <property type="entry name" value="Glyco_tranf_GTA_type"/>
    <property type="match status" value="1"/>
</dbReference>
<dbReference type="SUPFAM" id="SSF53448">
    <property type="entry name" value="Nucleotide-diphospho-sugar transferases"/>
    <property type="match status" value="1"/>
</dbReference>
<dbReference type="Pfam" id="PF00535">
    <property type="entry name" value="Glycos_transf_2"/>
    <property type="match status" value="1"/>
</dbReference>
<reference evidence="2" key="1">
    <citation type="journal article" date="2021" name="PeerJ">
        <title>Extensive microbial diversity within the chicken gut microbiome revealed by metagenomics and culture.</title>
        <authorList>
            <person name="Gilroy R."/>
            <person name="Ravi A."/>
            <person name="Getino M."/>
            <person name="Pursley I."/>
            <person name="Horton D.L."/>
            <person name="Alikhan N.F."/>
            <person name="Baker D."/>
            <person name="Gharbi K."/>
            <person name="Hall N."/>
            <person name="Watson M."/>
            <person name="Adriaenssens E.M."/>
            <person name="Foster-Nyarko E."/>
            <person name="Jarju S."/>
            <person name="Secka A."/>
            <person name="Antonio M."/>
            <person name="Oren A."/>
            <person name="Chaudhuri R.R."/>
            <person name="La Ragione R."/>
            <person name="Hildebrand F."/>
            <person name="Pallen M.J."/>
        </authorList>
    </citation>
    <scope>NUCLEOTIDE SEQUENCE</scope>
    <source>
        <strain evidence="2">B5_2728</strain>
    </source>
</reference>